<dbReference type="InterPro" id="IPR036412">
    <property type="entry name" value="HAD-like_sf"/>
</dbReference>
<keyword evidence="16 18" id="KW-0472">Membrane</keyword>
<evidence type="ECO:0000256" key="5">
    <source>
        <dbReference type="ARBA" id="ARBA00022475"/>
    </source>
</evidence>
<dbReference type="NCBIfam" id="TIGR01522">
    <property type="entry name" value="ATPase-IIA2_Ca"/>
    <property type="match status" value="1"/>
</dbReference>
<dbReference type="PRINTS" id="PR00120">
    <property type="entry name" value="HATPASE"/>
</dbReference>
<keyword evidence="6" id="KW-0109">Calcium transport</keyword>
<dbReference type="Gene3D" id="2.70.150.10">
    <property type="entry name" value="Calcium-transporting ATPase, cytoplasmic transduction domain A"/>
    <property type="match status" value="1"/>
</dbReference>
<keyword evidence="7 18" id="KW-0812">Transmembrane</keyword>
<dbReference type="FunFam" id="3.40.50.1000:FF:000001">
    <property type="entry name" value="Phospholipid-transporting ATPase IC"/>
    <property type="match status" value="1"/>
</dbReference>
<evidence type="ECO:0000256" key="16">
    <source>
        <dbReference type="ARBA" id="ARBA00023136"/>
    </source>
</evidence>
<dbReference type="InterPro" id="IPR059000">
    <property type="entry name" value="ATPase_P-type_domA"/>
</dbReference>
<keyword evidence="13" id="KW-1278">Translocase</keyword>
<dbReference type="InterPro" id="IPR006068">
    <property type="entry name" value="ATPase_P-typ_cation-transptr_C"/>
</dbReference>
<comment type="similarity">
    <text evidence="2">Belongs to the cation transport ATPase (P-type) (TC 3.A.3) family. Type IIA subfamily.</text>
</comment>
<evidence type="ECO:0000256" key="8">
    <source>
        <dbReference type="ARBA" id="ARBA00022723"/>
    </source>
</evidence>
<feature type="transmembrane region" description="Helical" evidence="18">
    <location>
        <begin position="271"/>
        <end position="297"/>
    </location>
</feature>
<feature type="transmembrane region" description="Helical" evidence="18">
    <location>
        <begin position="724"/>
        <end position="746"/>
    </location>
</feature>
<dbReference type="NCBIfam" id="TIGR01494">
    <property type="entry name" value="ATPase_P-type"/>
    <property type="match status" value="3"/>
</dbReference>
<keyword evidence="11" id="KW-0067">ATP-binding</keyword>
<comment type="subcellular location">
    <subcellularLocation>
        <location evidence="1">Cell membrane</location>
        <topology evidence="1">Multi-pass membrane protein</topology>
    </subcellularLocation>
</comment>
<keyword evidence="8" id="KW-0479">Metal-binding</keyword>
<evidence type="ECO:0000256" key="4">
    <source>
        <dbReference type="ARBA" id="ARBA00022448"/>
    </source>
</evidence>
<evidence type="ECO:0000256" key="11">
    <source>
        <dbReference type="ARBA" id="ARBA00022840"/>
    </source>
</evidence>
<dbReference type="Gene3D" id="1.20.1110.10">
    <property type="entry name" value="Calcium-transporting ATPase, transmembrane domain"/>
    <property type="match status" value="1"/>
</dbReference>
<dbReference type="RefSeq" id="WP_428846263.1">
    <property type="nucleotide sequence ID" value="NZ_CP121694.1"/>
</dbReference>
<keyword evidence="12" id="KW-0460">Magnesium</keyword>
<dbReference type="InterPro" id="IPR005782">
    <property type="entry name" value="P-type_ATPase_IIA"/>
</dbReference>
<dbReference type="InterPro" id="IPR023299">
    <property type="entry name" value="ATPase_P-typ_cyto_dom_N"/>
</dbReference>
<dbReference type="Pfam" id="PF00122">
    <property type="entry name" value="E1-E2_ATPase"/>
    <property type="match status" value="1"/>
</dbReference>
<dbReference type="PROSITE" id="PS00154">
    <property type="entry name" value="ATPASE_E1_E2"/>
    <property type="match status" value="1"/>
</dbReference>
<name>A0AAU0UMR3_9FIRM</name>
<evidence type="ECO:0000259" key="19">
    <source>
        <dbReference type="SMART" id="SM00831"/>
    </source>
</evidence>
<dbReference type="CDD" id="cd02089">
    <property type="entry name" value="P-type_ATPase_Ca_prok"/>
    <property type="match status" value="1"/>
</dbReference>
<evidence type="ECO:0000256" key="12">
    <source>
        <dbReference type="ARBA" id="ARBA00022842"/>
    </source>
</evidence>
<keyword evidence="10" id="KW-0106">Calcium</keyword>
<dbReference type="InterPro" id="IPR004014">
    <property type="entry name" value="ATPase_P-typ_cation-transptr_N"/>
</dbReference>
<dbReference type="AlphaFoldDB" id="A0AAU0UMR3"/>
<dbReference type="SUPFAM" id="SSF81653">
    <property type="entry name" value="Calcium ATPase, transduction domain A"/>
    <property type="match status" value="1"/>
</dbReference>
<evidence type="ECO:0000256" key="13">
    <source>
        <dbReference type="ARBA" id="ARBA00022967"/>
    </source>
</evidence>
<keyword evidence="9" id="KW-0547">Nucleotide-binding</keyword>
<dbReference type="GO" id="GO:0005886">
    <property type="term" value="C:plasma membrane"/>
    <property type="evidence" value="ECO:0007669"/>
    <property type="project" value="UniProtKB-SubCell"/>
</dbReference>
<protein>
    <recommendedName>
        <fullName evidence="3">P-type Ca(2+) transporter</fullName>
        <ecNumber evidence="3">7.2.2.10</ecNumber>
    </recommendedName>
</protein>
<dbReference type="GO" id="GO:0016887">
    <property type="term" value="F:ATP hydrolysis activity"/>
    <property type="evidence" value="ECO:0007669"/>
    <property type="project" value="InterPro"/>
</dbReference>
<dbReference type="GO" id="GO:0005388">
    <property type="term" value="F:P-type calcium transporter activity"/>
    <property type="evidence" value="ECO:0007669"/>
    <property type="project" value="UniProtKB-EC"/>
</dbReference>
<dbReference type="PANTHER" id="PTHR42861">
    <property type="entry name" value="CALCIUM-TRANSPORTING ATPASE"/>
    <property type="match status" value="1"/>
</dbReference>
<dbReference type="InterPro" id="IPR018303">
    <property type="entry name" value="ATPase_P-typ_P_site"/>
</dbReference>
<dbReference type="KEGG" id="dbc:MFMK1_001895"/>
<gene>
    <name evidence="20" type="ORF">MFMK1_001895</name>
</gene>
<feature type="transmembrane region" description="Helical" evidence="18">
    <location>
        <begin position="871"/>
        <end position="894"/>
    </location>
</feature>
<keyword evidence="4" id="KW-0813">Transport</keyword>
<dbReference type="InterPro" id="IPR023214">
    <property type="entry name" value="HAD_sf"/>
</dbReference>
<feature type="transmembrane region" description="Helical" evidence="18">
    <location>
        <begin position="801"/>
        <end position="820"/>
    </location>
</feature>
<dbReference type="InterPro" id="IPR006413">
    <property type="entry name" value="P-type_ATPase_IIA_PMR1"/>
</dbReference>
<dbReference type="InterPro" id="IPR044492">
    <property type="entry name" value="P_typ_ATPase_HD_dom"/>
</dbReference>
<evidence type="ECO:0000256" key="3">
    <source>
        <dbReference type="ARBA" id="ARBA00012790"/>
    </source>
</evidence>
<dbReference type="Pfam" id="PF00690">
    <property type="entry name" value="Cation_ATPase_N"/>
    <property type="match status" value="1"/>
</dbReference>
<dbReference type="SMART" id="SM00831">
    <property type="entry name" value="Cation_ATPase_N"/>
    <property type="match status" value="1"/>
</dbReference>
<dbReference type="InterPro" id="IPR023298">
    <property type="entry name" value="ATPase_P-typ_TM_dom_sf"/>
</dbReference>
<evidence type="ECO:0000256" key="10">
    <source>
        <dbReference type="ARBA" id="ARBA00022837"/>
    </source>
</evidence>
<feature type="transmembrane region" description="Helical" evidence="18">
    <location>
        <begin position="50"/>
        <end position="72"/>
    </location>
</feature>
<keyword evidence="14 18" id="KW-1133">Transmembrane helix</keyword>
<feature type="transmembrane region" description="Helical" evidence="18">
    <location>
        <begin position="78"/>
        <end position="97"/>
    </location>
</feature>
<dbReference type="Pfam" id="PF00689">
    <property type="entry name" value="Cation_ATPase_C"/>
    <property type="match status" value="1"/>
</dbReference>
<dbReference type="SUPFAM" id="SSF81665">
    <property type="entry name" value="Calcium ATPase, transmembrane domain M"/>
    <property type="match status" value="1"/>
</dbReference>
<evidence type="ECO:0000256" key="14">
    <source>
        <dbReference type="ARBA" id="ARBA00022989"/>
    </source>
</evidence>
<dbReference type="GO" id="GO:0046872">
    <property type="term" value="F:metal ion binding"/>
    <property type="evidence" value="ECO:0007669"/>
    <property type="project" value="UniProtKB-KW"/>
</dbReference>
<evidence type="ECO:0000256" key="9">
    <source>
        <dbReference type="ARBA" id="ARBA00022741"/>
    </source>
</evidence>
<feature type="transmembrane region" description="Helical" evidence="18">
    <location>
        <begin position="697"/>
        <end position="718"/>
    </location>
</feature>
<dbReference type="EC" id="7.2.2.10" evidence="3"/>
<dbReference type="SFLD" id="SFLDF00027">
    <property type="entry name" value="p-type_atpase"/>
    <property type="match status" value="1"/>
</dbReference>
<dbReference type="PRINTS" id="PR00119">
    <property type="entry name" value="CATATPASE"/>
</dbReference>
<evidence type="ECO:0000313" key="20">
    <source>
        <dbReference type="EMBL" id="WRO22074.1"/>
    </source>
</evidence>
<evidence type="ECO:0000256" key="1">
    <source>
        <dbReference type="ARBA" id="ARBA00004651"/>
    </source>
</evidence>
<organism evidence="20 21">
    <name type="scientific">Metallumcola ferriviriculae</name>
    <dbReference type="NCBI Taxonomy" id="3039180"/>
    <lineage>
        <taxon>Bacteria</taxon>
        <taxon>Bacillati</taxon>
        <taxon>Bacillota</taxon>
        <taxon>Clostridia</taxon>
        <taxon>Neomoorellales</taxon>
        <taxon>Desulfitibacteraceae</taxon>
        <taxon>Metallumcola</taxon>
    </lineage>
</organism>
<feature type="domain" description="Cation-transporting P-type ATPase N-terminal" evidence="19">
    <location>
        <begin position="4"/>
        <end position="77"/>
    </location>
</feature>
<dbReference type="SUPFAM" id="SSF56784">
    <property type="entry name" value="HAD-like"/>
    <property type="match status" value="1"/>
</dbReference>
<feature type="transmembrane region" description="Helical" evidence="18">
    <location>
        <begin position="832"/>
        <end position="859"/>
    </location>
</feature>
<dbReference type="EMBL" id="CP121694">
    <property type="protein sequence ID" value="WRO22074.1"/>
    <property type="molecule type" value="Genomic_DNA"/>
</dbReference>
<dbReference type="NCBIfam" id="TIGR01116">
    <property type="entry name" value="ATPase-IIA1_Ca"/>
    <property type="match status" value="1"/>
</dbReference>
<evidence type="ECO:0000313" key="21">
    <source>
        <dbReference type="Proteomes" id="UP001329915"/>
    </source>
</evidence>
<evidence type="ECO:0000256" key="7">
    <source>
        <dbReference type="ARBA" id="ARBA00022692"/>
    </source>
</evidence>
<evidence type="ECO:0000256" key="6">
    <source>
        <dbReference type="ARBA" id="ARBA00022568"/>
    </source>
</evidence>
<dbReference type="FunFam" id="3.40.50.1000:FF:000028">
    <property type="entry name" value="Calcium-transporting P-type ATPase, putative"/>
    <property type="match status" value="1"/>
</dbReference>
<keyword evidence="5" id="KW-1003">Cell membrane</keyword>
<evidence type="ECO:0000256" key="15">
    <source>
        <dbReference type="ARBA" id="ARBA00023065"/>
    </source>
</evidence>
<dbReference type="SFLD" id="SFLDS00003">
    <property type="entry name" value="Haloacid_Dehalogenase"/>
    <property type="match status" value="1"/>
</dbReference>
<dbReference type="FunFam" id="2.70.150.10:FF:000016">
    <property type="entry name" value="Calcium-transporting P-type ATPase putative"/>
    <property type="match status" value="1"/>
</dbReference>
<dbReference type="SFLD" id="SFLDG00002">
    <property type="entry name" value="C1.7:_P-type_atpase_like"/>
    <property type="match status" value="1"/>
</dbReference>
<dbReference type="Proteomes" id="UP001329915">
    <property type="component" value="Chromosome"/>
</dbReference>
<feature type="transmembrane region" description="Helical" evidence="18">
    <location>
        <begin position="245"/>
        <end position="265"/>
    </location>
</feature>
<dbReference type="Pfam" id="PF13246">
    <property type="entry name" value="Cation_ATPase"/>
    <property type="match status" value="1"/>
</dbReference>
<dbReference type="InterPro" id="IPR008250">
    <property type="entry name" value="ATPase_P-typ_transduc_dom_A_sf"/>
</dbReference>
<dbReference type="FunFam" id="1.20.1110.10:FF:000065">
    <property type="entry name" value="Sarcoplasmic/endoplasmic reticulum calcium ATPase 1"/>
    <property type="match status" value="1"/>
</dbReference>
<sequence length="907" mass="99293">MGENWYNLEVEESMKKLKTSAKGLKEKEAKKRLEQYGPNRIKEQKGKSPVLMFLGQFTDFMVLVLIAATVISVMLGEIADAVTILAIIILNAVLGFIQEFRAEKSMEALKQLTAPEAKVMRNGEETKIPAAKLVPGDIIILDTGDRIPADCRLLEGSNLQLEESALTGESVPVKKVNSVITDNRVALGDQENMLFMGTSITRGRGHALVVGTGMNTEMGNIAGMMQEVGDSETPLQRRLAGLGRWLVFFCILVCVVVVVTGILRGEPVYRMFLAGVSLAVAAIPEGLPAIVTVALAIGVQKMIRRNAVVRRLPAVETLGCATVICSDKTGTLTQNQMTVRRLWLGKEHEVSGDGYEPKGEFSILGKRVKPKGQLETALKIAAVCNNSNLTKNGIKVGGLFRKKESTWHINGDPTEGALLVMAAKGGIWRESVEKKEQRIYELPFDSDRKRMTVVMEDGKGNRTAYTKGAPDVILKRCSHFLQDGEVRVMDSKMRDVISDENTLLAGQALRVLALAYRPADRLDEEELESEMVFVGLAGMIDPPRPAAVKAIDTCKQAGIMPVMITGDHQATAWAIAREMGLLTGDKKVLTGNQLDLLSDQDLAGEVEQVAVYARVSPQHKLRIVRALKDKGHVVAMTGDGVNDAPAVKEADIGVAMGKTGTDVTREASDMVLTDDNFATIVAAIEEGRAIYDNIRKFIRYLLSCNVGEVLTMFFAALAGLPLPLLPIQILWVNLVTDGLPAMALGVDNADKDVMLRSPRHPKESIFSRGLASKIMSRGFQIGLGTLLVFTLGVWLGDGELAAARTMAFATLVFSQLFHVFDCKSERYSLFQVGVFSNSFLVIAVTCSVIMQLSVIYLPFFQPIFKTVPLNLFHWCVILLAAGWRTFGLAIYHYAWRPLARRLVFLKA</sequence>
<dbReference type="GO" id="GO:0140352">
    <property type="term" value="P:export from cell"/>
    <property type="evidence" value="ECO:0007669"/>
    <property type="project" value="UniProtKB-ARBA"/>
</dbReference>
<evidence type="ECO:0000256" key="17">
    <source>
        <dbReference type="ARBA" id="ARBA00048694"/>
    </source>
</evidence>
<comment type="catalytic activity">
    <reaction evidence="17">
        <text>Ca(2+)(in) + ATP + H2O = Ca(2+)(out) + ADP + phosphate + H(+)</text>
        <dbReference type="Rhea" id="RHEA:18105"/>
        <dbReference type="ChEBI" id="CHEBI:15377"/>
        <dbReference type="ChEBI" id="CHEBI:15378"/>
        <dbReference type="ChEBI" id="CHEBI:29108"/>
        <dbReference type="ChEBI" id="CHEBI:30616"/>
        <dbReference type="ChEBI" id="CHEBI:43474"/>
        <dbReference type="ChEBI" id="CHEBI:456216"/>
        <dbReference type="EC" id="7.2.2.10"/>
    </reaction>
</comment>
<feature type="transmembrane region" description="Helical" evidence="18">
    <location>
        <begin position="778"/>
        <end position="795"/>
    </location>
</feature>
<dbReference type="Gene3D" id="3.40.50.1000">
    <property type="entry name" value="HAD superfamily/HAD-like"/>
    <property type="match status" value="1"/>
</dbReference>
<dbReference type="InterPro" id="IPR001757">
    <property type="entry name" value="P_typ_ATPase"/>
</dbReference>
<keyword evidence="15" id="KW-0406">Ion transport</keyword>
<proteinExistence type="inferred from homology"/>
<evidence type="ECO:0000256" key="2">
    <source>
        <dbReference type="ARBA" id="ARBA00005675"/>
    </source>
</evidence>
<evidence type="ECO:0000256" key="18">
    <source>
        <dbReference type="SAM" id="Phobius"/>
    </source>
</evidence>
<dbReference type="SUPFAM" id="SSF81660">
    <property type="entry name" value="Metal cation-transporting ATPase, ATP-binding domain N"/>
    <property type="match status" value="1"/>
</dbReference>
<dbReference type="GO" id="GO:0005524">
    <property type="term" value="F:ATP binding"/>
    <property type="evidence" value="ECO:0007669"/>
    <property type="project" value="UniProtKB-KW"/>
</dbReference>
<reference evidence="20 21" key="1">
    <citation type="submission" date="2023-04" db="EMBL/GenBank/DDBJ databases">
        <authorList>
            <person name="Hsu D."/>
        </authorList>
    </citation>
    <scope>NUCLEOTIDE SEQUENCE [LARGE SCALE GENOMIC DNA]</scope>
    <source>
        <strain evidence="20 21">MK1</strain>
    </source>
</reference>
<keyword evidence="21" id="KW-1185">Reference proteome</keyword>
<dbReference type="Gene3D" id="3.40.1110.10">
    <property type="entry name" value="Calcium-transporting ATPase, cytoplasmic domain N"/>
    <property type="match status" value="1"/>
</dbReference>
<accession>A0AAU0UMR3</accession>